<evidence type="ECO:0000256" key="1">
    <source>
        <dbReference type="SAM" id="MobiDB-lite"/>
    </source>
</evidence>
<feature type="region of interest" description="Disordered" evidence="1">
    <location>
        <begin position="1"/>
        <end position="513"/>
    </location>
</feature>
<proteinExistence type="predicted"/>
<feature type="compositionally biased region" description="Pro residues" evidence="1">
    <location>
        <begin position="369"/>
        <end position="399"/>
    </location>
</feature>
<dbReference type="EMBL" id="CP099418">
    <property type="protein sequence ID" value="USW47137.1"/>
    <property type="molecule type" value="Genomic_DNA"/>
</dbReference>
<reference evidence="3" key="1">
    <citation type="submission" date="2022-06" db="EMBL/GenBank/DDBJ databases">
        <title>Complete genome sequences of two strains of the flax pathogen Septoria linicola.</title>
        <authorList>
            <person name="Lapalu N."/>
            <person name="Simon A."/>
            <person name="Demenou B."/>
            <person name="Paumier D."/>
            <person name="Guillot M.-P."/>
            <person name="Gout L."/>
            <person name="Valade R."/>
        </authorList>
    </citation>
    <scope>NUCLEOTIDE SEQUENCE</scope>
    <source>
        <strain evidence="3">SE15195</strain>
    </source>
</reference>
<feature type="compositionally biased region" description="Pro residues" evidence="1">
    <location>
        <begin position="290"/>
        <end position="303"/>
    </location>
</feature>
<organism evidence="3 4">
    <name type="scientific">Septoria linicola</name>
    <dbReference type="NCBI Taxonomy" id="215465"/>
    <lineage>
        <taxon>Eukaryota</taxon>
        <taxon>Fungi</taxon>
        <taxon>Dikarya</taxon>
        <taxon>Ascomycota</taxon>
        <taxon>Pezizomycotina</taxon>
        <taxon>Dothideomycetes</taxon>
        <taxon>Dothideomycetidae</taxon>
        <taxon>Mycosphaerellales</taxon>
        <taxon>Mycosphaerellaceae</taxon>
        <taxon>Septoria</taxon>
    </lineage>
</organism>
<feature type="domain" description="WH2" evidence="2">
    <location>
        <begin position="42"/>
        <end position="59"/>
    </location>
</feature>
<feature type="compositionally biased region" description="Pro residues" evidence="1">
    <location>
        <begin position="168"/>
        <end position="190"/>
    </location>
</feature>
<feature type="compositionally biased region" description="Pro residues" evidence="1">
    <location>
        <begin position="261"/>
        <end position="281"/>
    </location>
</feature>
<dbReference type="GO" id="GO:0003779">
    <property type="term" value="F:actin binding"/>
    <property type="evidence" value="ECO:0007669"/>
    <property type="project" value="InterPro"/>
</dbReference>
<feature type="compositionally biased region" description="Polar residues" evidence="1">
    <location>
        <begin position="101"/>
        <end position="119"/>
    </location>
</feature>
<evidence type="ECO:0000259" key="2">
    <source>
        <dbReference type="PROSITE" id="PS51082"/>
    </source>
</evidence>
<dbReference type="SMART" id="SM00246">
    <property type="entry name" value="WH2"/>
    <property type="match status" value="1"/>
</dbReference>
<gene>
    <name evidence="3" type="ORF">Slin15195_G004560</name>
</gene>
<keyword evidence="4" id="KW-1185">Reference proteome</keyword>
<protein>
    <submittedName>
        <fullName evidence="3">WH2 domain-containing protein</fullName>
    </submittedName>
</protein>
<name>A0A9Q9ADV1_9PEZI</name>
<dbReference type="AlphaFoldDB" id="A0A9Q9ADV1"/>
<dbReference type="InterPro" id="IPR003124">
    <property type="entry name" value="WH2_dom"/>
</dbReference>
<dbReference type="PROSITE" id="PS51082">
    <property type="entry name" value="WH2"/>
    <property type="match status" value="1"/>
</dbReference>
<dbReference type="OrthoDB" id="2430277at2759"/>
<sequence length="513" mass="51493">MPAPPPPPPPPMPPGMAGGPPPPPPPPPGGLPARPAAKEAKGRGALLGDITKGAKLKKVGVVNDRSAPIIDKPKDSGGPPAGGAPPVPGGLRPSTAGGNRARSNSDQPGTAAASGSTEPAPQLGGLFAGGMPKLRKTGGGVNMYDSDPETNARKVSAPVSSAPTIPSGRPPPRPGVAPPPLPPGTAPLPPSISALKNNLRPTSTHSLDSDARTKPKPPPPIAKKPPIPPPTSRKPSGFASKSMLNLPTHEPARPSSRPAPSTAPPLPPPMPGSAPRPPPTPLSRQTPSPSGVPPAPPPPPPPAHASRIADVRDDDNEYDPYNYNSRSTPPAPPPLPPSSQTNGAPKEVSLAQQAALNAFGMNRQASPAAAPPAPPPPPPPTAAPGRPGPSPAPAPPAPPMSRGNSSPPAPAPSPPKTSTSGAIPTAGGVSLGSDGPARMSSFPDAASYTLTNGSRSRADSGARSNGARYTVQDSRFKFQDDGQLPKPRDFSGGPKRYRAGRGSTVPLDLKALE</sequence>
<feature type="compositionally biased region" description="Polar residues" evidence="1">
    <location>
        <begin position="194"/>
        <end position="206"/>
    </location>
</feature>
<dbReference type="Pfam" id="PF02205">
    <property type="entry name" value="WH2"/>
    <property type="match status" value="1"/>
</dbReference>
<feature type="compositionally biased region" description="Pro residues" evidence="1">
    <location>
        <begin position="1"/>
        <end position="30"/>
    </location>
</feature>
<dbReference type="Proteomes" id="UP001056384">
    <property type="component" value="Chromosome 1"/>
</dbReference>
<accession>A0A9Q9ADV1</accession>
<evidence type="ECO:0000313" key="3">
    <source>
        <dbReference type="EMBL" id="USW47137.1"/>
    </source>
</evidence>
<feature type="compositionally biased region" description="Low complexity" evidence="1">
    <location>
        <begin position="319"/>
        <end position="328"/>
    </location>
</feature>
<evidence type="ECO:0000313" key="4">
    <source>
        <dbReference type="Proteomes" id="UP001056384"/>
    </source>
</evidence>
<feature type="compositionally biased region" description="Pro residues" evidence="1">
    <location>
        <begin position="216"/>
        <end position="232"/>
    </location>
</feature>
<feature type="compositionally biased region" description="Low complexity" evidence="1">
    <location>
        <begin position="452"/>
        <end position="468"/>
    </location>
</feature>